<dbReference type="Proteomes" id="UP000325081">
    <property type="component" value="Unassembled WGS sequence"/>
</dbReference>
<dbReference type="AlphaFoldDB" id="A0A5A7RA89"/>
<proteinExistence type="predicted"/>
<name>A0A5A7RA89_STRAF</name>
<keyword evidence="2" id="KW-1185">Reference proteome</keyword>
<reference evidence="2" key="1">
    <citation type="journal article" date="2019" name="Curr. Biol.">
        <title>Genome Sequence of Striga asiatica Provides Insight into the Evolution of Plant Parasitism.</title>
        <authorList>
            <person name="Yoshida S."/>
            <person name="Kim S."/>
            <person name="Wafula E.K."/>
            <person name="Tanskanen J."/>
            <person name="Kim Y.M."/>
            <person name="Honaas L."/>
            <person name="Yang Z."/>
            <person name="Spallek T."/>
            <person name="Conn C.E."/>
            <person name="Ichihashi Y."/>
            <person name="Cheong K."/>
            <person name="Cui S."/>
            <person name="Der J.P."/>
            <person name="Gundlach H."/>
            <person name="Jiao Y."/>
            <person name="Hori C."/>
            <person name="Ishida J.K."/>
            <person name="Kasahara H."/>
            <person name="Kiba T."/>
            <person name="Kim M.S."/>
            <person name="Koo N."/>
            <person name="Laohavisit A."/>
            <person name="Lee Y.H."/>
            <person name="Lumba S."/>
            <person name="McCourt P."/>
            <person name="Mortimer J.C."/>
            <person name="Mutuku J.M."/>
            <person name="Nomura T."/>
            <person name="Sasaki-Sekimoto Y."/>
            <person name="Seto Y."/>
            <person name="Wang Y."/>
            <person name="Wakatake T."/>
            <person name="Sakakibara H."/>
            <person name="Demura T."/>
            <person name="Yamaguchi S."/>
            <person name="Yoneyama K."/>
            <person name="Manabe R.I."/>
            <person name="Nelson D.C."/>
            <person name="Schulman A.H."/>
            <person name="Timko M.P."/>
            <person name="dePamphilis C.W."/>
            <person name="Choi D."/>
            <person name="Shirasu K."/>
        </authorList>
    </citation>
    <scope>NUCLEOTIDE SEQUENCE [LARGE SCALE GENOMIC DNA]</scope>
    <source>
        <strain evidence="2">cv. UVA1</strain>
    </source>
</reference>
<evidence type="ECO:0000313" key="1">
    <source>
        <dbReference type="EMBL" id="GER54665.1"/>
    </source>
</evidence>
<sequence length="111" mass="12357">MEVVSKDTVADILKINFVGVASNQNRVRPIGPLDYDSRCERRRVCWRQKSVESVLETEIGGGCGEVGDDGGRQLDNSFSVSVILRWPLNVRERTGRGGCMTTVDEELDVEQ</sequence>
<organism evidence="1 2">
    <name type="scientific">Striga asiatica</name>
    <name type="common">Asiatic witchweed</name>
    <name type="synonym">Buchnera asiatica</name>
    <dbReference type="NCBI Taxonomy" id="4170"/>
    <lineage>
        <taxon>Eukaryota</taxon>
        <taxon>Viridiplantae</taxon>
        <taxon>Streptophyta</taxon>
        <taxon>Embryophyta</taxon>
        <taxon>Tracheophyta</taxon>
        <taxon>Spermatophyta</taxon>
        <taxon>Magnoliopsida</taxon>
        <taxon>eudicotyledons</taxon>
        <taxon>Gunneridae</taxon>
        <taxon>Pentapetalae</taxon>
        <taxon>asterids</taxon>
        <taxon>lamiids</taxon>
        <taxon>Lamiales</taxon>
        <taxon>Orobanchaceae</taxon>
        <taxon>Buchnereae</taxon>
        <taxon>Striga</taxon>
    </lineage>
</organism>
<protein>
    <submittedName>
        <fullName evidence="1">Repulsive guidance molecule A</fullName>
    </submittedName>
</protein>
<accession>A0A5A7RA89</accession>
<evidence type="ECO:0000313" key="2">
    <source>
        <dbReference type="Proteomes" id="UP000325081"/>
    </source>
</evidence>
<comment type="caution">
    <text evidence="1">The sequence shown here is derived from an EMBL/GenBank/DDBJ whole genome shotgun (WGS) entry which is preliminary data.</text>
</comment>
<gene>
    <name evidence="1" type="ORF">STAS_32277</name>
</gene>
<dbReference type="EMBL" id="BKCP01011403">
    <property type="protein sequence ID" value="GER54665.1"/>
    <property type="molecule type" value="Genomic_DNA"/>
</dbReference>